<dbReference type="Proteomes" id="UP000198510">
    <property type="component" value="Unassembled WGS sequence"/>
</dbReference>
<keyword evidence="3" id="KW-0732">Signal</keyword>
<feature type="chain" id="PRO_5011781863" evidence="3">
    <location>
        <begin position="22"/>
        <end position="378"/>
    </location>
</feature>
<comment type="subcellular location">
    <subcellularLocation>
        <location evidence="1">Membrane</location>
    </subcellularLocation>
</comment>
<name>A0A1G9VRG1_9BACT</name>
<proteinExistence type="predicted"/>
<sequence>MRIRIIPFFFLLCVSLSGVQAQKTNFVKRYWNRLVNDTSDISKPQFLVYPTLAYAPETSWEFGLSSLYVYYAKRDTTNRLSEINGFTFYTLENQYGLWFDHALYSDQNRWFFLGRWRLQSFPLLYYGIGSDSPEEHVAQINGNQIQLKERVLHNLTGPLYAGIELDYQRLSSVEFVPRETDAVDVPPGGRGSANLAFGMGLIYDNRHNVLNVRDGLFSELAFLRYDDAWGSDFSFTSIVSDTRLYRPMNERDVLAAQVLGQFNTGRTPFNQLALMGGESIMRGYYLGRFRDNNQVAAQVEYRFLPLPLGFTNRLGAAAFAGTGAVFNRLSTLSHNDFVWSAGGGLRFLLFPKKDIFTRLDVAFTQEGPGFYIFIGEAF</sequence>
<reference evidence="5 6" key="1">
    <citation type="submission" date="2016-10" db="EMBL/GenBank/DDBJ databases">
        <authorList>
            <person name="de Groot N.N."/>
        </authorList>
    </citation>
    <scope>NUCLEOTIDE SEQUENCE [LARGE SCALE GENOMIC DNA]</scope>
    <source>
        <strain evidence="5 6">DSM 25186</strain>
    </source>
</reference>
<evidence type="ECO:0000313" key="6">
    <source>
        <dbReference type="Proteomes" id="UP000198510"/>
    </source>
</evidence>
<organism evidence="5 6">
    <name type="scientific">Catalinimonas alkaloidigena</name>
    <dbReference type="NCBI Taxonomy" id="1075417"/>
    <lineage>
        <taxon>Bacteria</taxon>
        <taxon>Pseudomonadati</taxon>
        <taxon>Bacteroidota</taxon>
        <taxon>Cytophagia</taxon>
        <taxon>Cytophagales</taxon>
        <taxon>Catalimonadaceae</taxon>
        <taxon>Catalinimonas</taxon>
    </lineage>
</organism>
<protein>
    <submittedName>
        <fullName evidence="5">Surface antigen</fullName>
    </submittedName>
</protein>
<evidence type="ECO:0000256" key="2">
    <source>
        <dbReference type="ARBA" id="ARBA00023136"/>
    </source>
</evidence>
<dbReference type="InterPro" id="IPR000184">
    <property type="entry name" value="Bac_surfAg_D15"/>
</dbReference>
<dbReference type="OrthoDB" id="9771071at2"/>
<keyword evidence="2" id="KW-0472">Membrane</keyword>
<evidence type="ECO:0000313" key="5">
    <source>
        <dbReference type="EMBL" id="SDM74768.1"/>
    </source>
</evidence>
<dbReference type="GO" id="GO:0019867">
    <property type="term" value="C:outer membrane"/>
    <property type="evidence" value="ECO:0007669"/>
    <property type="project" value="InterPro"/>
</dbReference>
<dbReference type="AlphaFoldDB" id="A0A1G9VRG1"/>
<evidence type="ECO:0000256" key="3">
    <source>
        <dbReference type="SAM" id="SignalP"/>
    </source>
</evidence>
<feature type="signal peptide" evidence="3">
    <location>
        <begin position="1"/>
        <end position="21"/>
    </location>
</feature>
<dbReference type="Gene3D" id="2.40.160.50">
    <property type="entry name" value="membrane protein fhac: a member of the omp85/tpsb transporter family"/>
    <property type="match status" value="1"/>
</dbReference>
<dbReference type="STRING" id="1075417.SAMN05421823_12311"/>
<dbReference type="EMBL" id="FNFO01000023">
    <property type="protein sequence ID" value="SDM74768.1"/>
    <property type="molecule type" value="Genomic_DNA"/>
</dbReference>
<feature type="domain" description="Bacterial surface antigen (D15)" evidence="4">
    <location>
        <begin position="160"/>
        <end position="348"/>
    </location>
</feature>
<evidence type="ECO:0000256" key="1">
    <source>
        <dbReference type="ARBA" id="ARBA00004370"/>
    </source>
</evidence>
<dbReference type="RefSeq" id="WP_089688807.1">
    <property type="nucleotide sequence ID" value="NZ_FNFO01000023.1"/>
</dbReference>
<keyword evidence="6" id="KW-1185">Reference proteome</keyword>
<gene>
    <name evidence="5" type="ORF">SAMN05421823_12311</name>
</gene>
<dbReference type="Pfam" id="PF01103">
    <property type="entry name" value="Omp85"/>
    <property type="match status" value="1"/>
</dbReference>
<accession>A0A1G9VRG1</accession>
<evidence type="ECO:0000259" key="4">
    <source>
        <dbReference type="Pfam" id="PF01103"/>
    </source>
</evidence>